<reference evidence="5" key="1">
    <citation type="submission" date="2024-06" db="EMBL/GenBank/DDBJ databases">
        <authorList>
            <person name="Ryan C."/>
        </authorList>
    </citation>
    <scope>NUCLEOTIDE SEQUENCE [LARGE SCALE GENOMIC DNA]</scope>
</reference>
<accession>A0ABC9BQQ4</accession>
<name>A0ABC9BQQ4_9POAL</name>
<gene>
    <name evidence="4" type="ORF">URODEC1_LOCUS67800</name>
</gene>
<evidence type="ECO:0000313" key="5">
    <source>
        <dbReference type="Proteomes" id="UP001497457"/>
    </source>
</evidence>
<reference evidence="4 5" key="2">
    <citation type="submission" date="2024-10" db="EMBL/GenBank/DDBJ databases">
        <authorList>
            <person name="Ryan C."/>
        </authorList>
    </citation>
    <scope>NUCLEOTIDE SEQUENCE [LARGE SCALE GENOMIC DNA]</scope>
</reference>
<proteinExistence type="inferred from homology"/>
<dbReference type="Gene3D" id="3.30.559.10">
    <property type="entry name" value="Chloramphenicol acetyltransferase-like domain"/>
    <property type="match status" value="2"/>
</dbReference>
<dbReference type="InterPro" id="IPR050317">
    <property type="entry name" value="Plant_Fungal_Acyltransferase"/>
</dbReference>
<keyword evidence="3" id="KW-0012">Acyltransferase</keyword>
<dbReference type="AlphaFoldDB" id="A0ABC9BQQ4"/>
<evidence type="ECO:0000256" key="1">
    <source>
        <dbReference type="ARBA" id="ARBA00009861"/>
    </source>
</evidence>
<keyword evidence="2" id="KW-0808">Transferase</keyword>
<dbReference type="GO" id="GO:0016747">
    <property type="term" value="F:acyltransferase activity, transferring groups other than amino-acyl groups"/>
    <property type="evidence" value="ECO:0007669"/>
    <property type="project" value="UniProtKB-ARBA"/>
</dbReference>
<dbReference type="Proteomes" id="UP001497457">
    <property type="component" value="Chromosome 27b"/>
</dbReference>
<dbReference type="Pfam" id="PF02458">
    <property type="entry name" value="Transferase"/>
    <property type="match status" value="1"/>
</dbReference>
<protein>
    <submittedName>
        <fullName evidence="4">Uncharacterized protein</fullName>
    </submittedName>
</protein>
<organism evidence="4 5">
    <name type="scientific">Urochloa decumbens</name>
    <dbReference type="NCBI Taxonomy" id="240449"/>
    <lineage>
        <taxon>Eukaryota</taxon>
        <taxon>Viridiplantae</taxon>
        <taxon>Streptophyta</taxon>
        <taxon>Embryophyta</taxon>
        <taxon>Tracheophyta</taxon>
        <taxon>Spermatophyta</taxon>
        <taxon>Magnoliopsida</taxon>
        <taxon>Liliopsida</taxon>
        <taxon>Poales</taxon>
        <taxon>Poaceae</taxon>
        <taxon>PACMAD clade</taxon>
        <taxon>Panicoideae</taxon>
        <taxon>Panicodae</taxon>
        <taxon>Paniceae</taxon>
        <taxon>Melinidinae</taxon>
        <taxon>Urochloa</taxon>
    </lineage>
</organism>
<keyword evidence="5" id="KW-1185">Reference proteome</keyword>
<dbReference type="PANTHER" id="PTHR31642:SF25">
    <property type="entry name" value="ANTHRANILATE N-BENZOYLTRANSFERASE PROTEIN 1"/>
    <property type="match status" value="1"/>
</dbReference>
<dbReference type="InterPro" id="IPR023213">
    <property type="entry name" value="CAT-like_dom_sf"/>
</dbReference>
<evidence type="ECO:0000256" key="2">
    <source>
        <dbReference type="ARBA" id="ARBA00022679"/>
    </source>
</evidence>
<sequence>MKVDVVETTLVAPSEDTPRRELWLSNLDLAVPKTHTRLVYYYPAPADGARGGGDVEGADEAFFSPERLKAALARALVPFYPLAGRLGVGEGGRLQIDCNAEGALFVVARADFASDDVFRDYEPSPEVRRMFVPFAPSGDPPCVMSMFQVTFLKCGGVVLGTGIHHVTMDGMGAFHFIQTWTGTSRGLPTADACGPAPFHDRTLLRARSPPSPSFDHPVYSPSLLNGRPRPFVTRVYSVSPKLLADIKSQCSPGVSTYCAVTAHLWRAMCVARGLAAGSDTRLRVPANVRHRLRPPLPRSYFGNAIVRDLVTARVEDVLARPLGFAAQAIKDAVDRVDDAYVRSVVDFLEVESEKGSQAARGQLMPESDLWVVSWLGMPMYDADFGWGTPRFVAPAQMFGSGTAYVTQRANRDDGLAVLFALEPEYLECFEKVFYGE</sequence>
<comment type="similarity">
    <text evidence="1">Belongs to the plant acyltransferase family.</text>
</comment>
<dbReference type="EMBL" id="OZ075137">
    <property type="protein sequence ID" value="CAL5005999.1"/>
    <property type="molecule type" value="Genomic_DNA"/>
</dbReference>
<evidence type="ECO:0000313" key="4">
    <source>
        <dbReference type="EMBL" id="CAL5005999.1"/>
    </source>
</evidence>
<evidence type="ECO:0000256" key="3">
    <source>
        <dbReference type="ARBA" id="ARBA00023315"/>
    </source>
</evidence>
<dbReference type="PANTHER" id="PTHR31642">
    <property type="entry name" value="TRICHOTHECENE 3-O-ACETYLTRANSFERASE"/>
    <property type="match status" value="1"/>
</dbReference>